<feature type="chain" id="PRO_5036466049" description="Gustatory receptor" evidence="2">
    <location>
        <begin position="20"/>
        <end position="247"/>
    </location>
</feature>
<keyword evidence="2" id="KW-0732">Signal</keyword>
<organism evidence="3 4">
    <name type="scientific">Nephila pilipes</name>
    <name type="common">Giant wood spider</name>
    <name type="synonym">Nephila maculata</name>
    <dbReference type="NCBI Taxonomy" id="299642"/>
    <lineage>
        <taxon>Eukaryota</taxon>
        <taxon>Metazoa</taxon>
        <taxon>Ecdysozoa</taxon>
        <taxon>Arthropoda</taxon>
        <taxon>Chelicerata</taxon>
        <taxon>Arachnida</taxon>
        <taxon>Araneae</taxon>
        <taxon>Araneomorphae</taxon>
        <taxon>Entelegynae</taxon>
        <taxon>Araneoidea</taxon>
        <taxon>Nephilidae</taxon>
        <taxon>Nephila</taxon>
    </lineage>
</organism>
<dbReference type="EMBL" id="BMAW01130064">
    <property type="protein sequence ID" value="GFU33343.1"/>
    <property type="molecule type" value="Genomic_DNA"/>
</dbReference>
<reference evidence="3" key="1">
    <citation type="submission" date="2020-08" db="EMBL/GenBank/DDBJ databases">
        <title>Multicomponent nature underlies the extraordinary mechanical properties of spider dragline silk.</title>
        <authorList>
            <person name="Kono N."/>
            <person name="Nakamura H."/>
            <person name="Mori M."/>
            <person name="Yoshida Y."/>
            <person name="Ohtoshi R."/>
            <person name="Malay A.D."/>
            <person name="Moran D.A.P."/>
            <person name="Tomita M."/>
            <person name="Numata K."/>
            <person name="Arakawa K."/>
        </authorList>
    </citation>
    <scope>NUCLEOTIDE SEQUENCE</scope>
</reference>
<evidence type="ECO:0000313" key="4">
    <source>
        <dbReference type="Proteomes" id="UP000887013"/>
    </source>
</evidence>
<evidence type="ECO:0008006" key="5">
    <source>
        <dbReference type="Google" id="ProtNLM"/>
    </source>
</evidence>
<proteinExistence type="predicted"/>
<accession>A0A8X6UN70</accession>
<sequence length="247" mass="27499">MVLITFALPIMYSITTTLACNKTSTSKFFAYGYELKSVTAQMIVISIKTFLLFLIHSTFPFLIAILFCNLCLSCSSSFNCLTQKVLQYPPKEFGLSEQVDILQGKAKIDDILDNMQDIFSLPSLLVIMSSFLSCCTVLGINLNGINSNGLATSVLFFGVPNLVSLIAVLWTAGGLPVEQHKLKGAFYKKVHIRFLMLRCSEEPQCKREILDKPEFVLNGCNIFSYTRSSILAAVGTLLTYTLLVYQY</sequence>
<keyword evidence="1" id="KW-0812">Transmembrane</keyword>
<keyword evidence="1" id="KW-1133">Transmembrane helix</keyword>
<keyword evidence="4" id="KW-1185">Reference proteome</keyword>
<keyword evidence="1" id="KW-0472">Membrane</keyword>
<feature type="transmembrane region" description="Helical" evidence="1">
    <location>
        <begin position="124"/>
        <end position="142"/>
    </location>
</feature>
<comment type="caution">
    <text evidence="3">The sequence shown here is derived from an EMBL/GenBank/DDBJ whole genome shotgun (WGS) entry which is preliminary data.</text>
</comment>
<name>A0A8X6UN70_NEPPI</name>
<gene>
    <name evidence="3" type="primary">AVEN_170186_1</name>
    <name evidence="3" type="ORF">NPIL_173901</name>
</gene>
<dbReference type="OrthoDB" id="6435952at2759"/>
<protein>
    <recommendedName>
        <fullName evidence="5">Gustatory receptor</fullName>
    </recommendedName>
</protein>
<evidence type="ECO:0000313" key="3">
    <source>
        <dbReference type="EMBL" id="GFU33343.1"/>
    </source>
</evidence>
<feature type="signal peptide" evidence="2">
    <location>
        <begin position="1"/>
        <end position="19"/>
    </location>
</feature>
<dbReference type="AlphaFoldDB" id="A0A8X6UN70"/>
<feature type="transmembrane region" description="Helical" evidence="1">
    <location>
        <begin position="43"/>
        <end position="68"/>
    </location>
</feature>
<evidence type="ECO:0000256" key="2">
    <source>
        <dbReference type="SAM" id="SignalP"/>
    </source>
</evidence>
<dbReference type="Proteomes" id="UP000887013">
    <property type="component" value="Unassembled WGS sequence"/>
</dbReference>
<evidence type="ECO:0000256" key="1">
    <source>
        <dbReference type="SAM" id="Phobius"/>
    </source>
</evidence>
<feature type="transmembrane region" description="Helical" evidence="1">
    <location>
        <begin position="154"/>
        <end position="173"/>
    </location>
</feature>